<dbReference type="InterPro" id="IPR001851">
    <property type="entry name" value="ABC_transp_permease"/>
</dbReference>
<feature type="transmembrane region" description="Helical" evidence="6">
    <location>
        <begin position="261"/>
        <end position="284"/>
    </location>
</feature>
<feature type="transmembrane region" description="Helical" evidence="6">
    <location>
        <begin position="222"/>
        <end position="241"/>
    </location>
</feature>
<dbReference type="PANTHER" id="PTHR30482">
    <property type="entry name" value="HIGH-AFFINITY BRANCHED-CHAIN AMINO ACID TRANSPORT SYSTEM PERMEASE"/>
    <property type="match status" value="1"/>
</dbReference>
<feature type="transmembrane region" description="Helical" evidence="6">
    <location>
        <begin position="97"/>
        <end position="117"/>
    </location>
</feature>
<proteinExistence type="predicted"/>
<dbReference type="EMBL" id="JBBGAZ010000019">
    <property type="protein sequence ID" value="MEJ5220214.1"/>
    <property type="molecule type" value="Genomic_DNA"/>
</dbReference>
<keyword evidence="4 6" id="KW-1133">Transmembrane helix</keyword>
<feature type="transmembrane region" description="Helical" evidence="6">
    <location>
        <begin position="124"/>
        <end position="143"/>
    </location>
</feature>
<evidence type="ECO:0000256" key="6">
    <source>
        <dbReference type="SAM" id="Phobius"/>
    </source>
</evidence>
<keyword evidence="3 6" id="KW-0812">Transmembrane</keyword>
<dbReference type="InterPro" id="IPR043428">
    <property type="entry name" value="LivM-like"/>
</dbReference>
<evidence type="ECO:0000256" key="3">
    <source>
        <dbReference type="ARBA" id="ARBA00022692"/>
    </source>
</evidence>
<sequence length="348" mass="37121">MRAGIFKETYPELVRLTDSMPVKVWSILLVLGASLLPALVGSYALSFGTTIVITSIGVVGLNLLTGTCGLISLGHAGFMAVGAYGAGIMALDYGWSAIPAILVGGFAASLSSLLVGVPSLRLKGLYLAITTLAFTVIVTHLILNMPQLTRGSAGLFMPVADLMGIEMKSTGAFYLFALALAVLAVLGVLNLMRSRVGRAFLAIREQDIAAEMMGIHLARFKLLAFAISAFYTGIAGALFAYQVRYINVDSFGLLLSIEALGIIIVGGLGSVAGAVIGTVFMTLLPEGIRILFDLLGAGLQEIFSTRALELRGLIYGAVIILVLRFQPEGLIGIWREVRRIWTNWPFRY</sequence>
<dbReference type="CDD" id="cd06581">
    <property type="entry name" value="TM_PBP1_LivM_like"/>
    <property type="match status" value="1"/>
</dbReference>
<dbReference type="Proteomes" id="UP001368270">
    <property type="component" value="Unassembled WGS sequence"/>
</dbReference>
<gene>
    <name evidence="7" type="ORF">WG622_18310</name>
</gene>
<comment type="caution">
    <text evidence="7">The sequence shown here is derived from an EMBL/GenBank/DDBJ whole genome shotgun (WGS) entry which is preliminary data.</text>
</comment>
<evidence type="ECO:0000256" key="5">
    <source>
        <dbReference type="ARBA" id="ARBA00023136"/>
    </source>
</evidence>
<evidence type="ECO:0000256" key="2">
    <source>
        <dbReference type="ARBA" id="ARBA00022475"/>
    </source>
</evidence>
<keyword evidence="8" id="KW-1185">Reference proteome</keyword>
<feature type="transmembrane region" description="Helical" evidence="6">
    <location>
        <begin position="20"/>
        <end position="39"/>
    </location>
</feature>
<dbReference type="PANTHER" id="PTHR30482:SF5">
    <property type="entry name" value="ABC TRANSPORTER PERMEASE PROTEIN"/>
    <property type="match status" value="1"/>
</dbReference>
<evidence type="ECO:0000313" key="7">
    <source>
        <dbReference type="EMBL" id="MEJ5220214.1"/>
    </source>
</evidence>
<dbReference type="Pfam" id="PF02653">
    <property type="entry name" value="BPD_transp_2"/>
    <property type="match status" value="1"/>
</dbReference>
<evidence type="ECO:0000313" key="8">
    <source>
        <dbReference type="Proteomes" id="UP001368270"/>
    </source>
</evidence>
<evidence type="ECO:0000256" key="4">
    <source>
        <dbReference type="ARBA" id="ARBA00022989"/>
    </source>
</evidence>
<comment type="subcellular location">
    <subcellularLocation>
        <location evidence="1">Cell membrane</location>
        <topology evidence="1">Multi-pass membrane protein</topology>
    </subcellularLocation>
</comment>
<organism evidence="7 8">
    <name type="scientific">Cognatishimia coralii</name>
    <dbReference type="NCBI Taxonomy" id="3083254"/>
    <lineage>
        <taxon>Bacteria</taxon>
        <taxon>Pseudomonadati</taxon>
        <taxon>Pseudomonadota</taxon>
        <taxon>Alphaproteobacteria</taxon>
        <taxon>Rhodobacterales</taxon>
        <taxon>Paracoccaceae</taxon>
        <taxon>Cognatishimia</taxon>
    </lineage>
</organism>
<dbReference type="RefSeq" id="WP_274576835.1">
    <property type="nucleotide sequence ID" value="NZ_JBBGAZ010000019.1"/>
</dbReference>
<accession>A0ABU8QLC3</accession>
<evidence type="ECO:0000256" key="1">
    <source>
        <dbReference type="ARBA" id="ARBA00004651"/>
    </source>
</evidence>
<feature type="transmembrane region" description="Helical" evidence="6">
    <location>
        <begin position="172"/>
        <end position="192"/>
    </location>
</feature>
<keyword evidence="2" id="KW-1003">Cell membrane</keyword>
<protein>
    <submittedName>
        <fullName evidence="7">Branched-chain amino acid ABC transporter permease</fullName>
    </submittedName>
</protein>
<keyword evidence="5 6" id="KW-0472">Membrane</keyword>
<name>A0ABU8QLC3_9RHOB</name>
<reference evidence="7 8" key="1">
    <citation type="submission" date="2024-03" db="EMBL/GenBank/DDBJ databases">
        <title>Cognatishimia coralii sp. nov., a marine bacterium isolated from coral surrounding seawater.</title>
        <authorList>
            <person name="Liu X."/>
            <person name="Liu S."/>
            <person name="Sun H."/>
            <person name="Zhang Y."/>
        </authorList>
    </citation>
    <scope>NUCLEOTIDE SEQUENCE [LARGE SCALE GENOMIC DNA]</scope>
    <source>
        <strain evidence="7 8">D5M38</strain>
    </source>
</reference>